<dbReference type="AlphaFoldDB" id="A0A9W9H3A2"/>
<organism evidence="1 2">
    <name type="scientific">Penicillium atrosanguineum</name>
    <dbReference type="NCBI Taxonomy" id="1132637"/>
    <lineage>
        <taxon>Eukaryota</taxon>
        <taxon>Fungi</taxon>
        <taxon>Dikarya</taxon>
        <taxon>Ascomycota</taxon>
        <taxon>Pezizomycotina</taxon>
        <taxon>Eurotiomycetes</taxon>
        <taxon>Eurotiomycetidae</taxon>
        <taxon>Eurotiales</taxon>
        <taxon>Aspergillaceae</taxon>
        <taxon>Penicillium</taxon>
    </lineage>
</organism>
<reference evidence="1" key="2">
    <citation type="journal article" date="2023" name="IMA Fungus">
        <title>Comparative genomic study of the Penicillium genus elucidates a diverse pangenome and 15 lateral gene transfer events.</title>
        <authorList>
            <person name="Petersen C."/>
            <person name="Sorensen T."/>
            <person name="Nielsen M.R."/>
            <person name="Sondergaard T.E."/>
            <person name="Sorensen J.L."/>
            <person name="Fitzpatrick D.A."/>
            <person name="Frisvad J.C."/>
            <person name="Nielsen K.L."/>
        </authorList>
    </citation>
    <scope>NUCLEOTIDE SEQUENCE</scope>
    <source>
        <strain evidence="1">IBT 21472</strain>
    </source>
</reference>
<dbReference type="Proteomes" id="UP001147746">
    <property type="component" value="Unassembled WGS sequence"/>
</dbReference>
<dbReference type="EMBL" id="JAPZBO010000009">
    <property type="protein sequence ID" value="KAJ5302791.1"/>
    <property type="molecule type" value="Genomic_DNA"/>
</dbReference>
<protein>
    <submittedName>
        <fullName evidence="1">Uncharacterized protein</fullName>
    </submittedName>
</protein>
<proteinExistence type="predicted"/>
<sequence>MDLFSGVASVFAVCGQLEACIKCLRQLYNTLKFAKRDVRQLMEEVYICQGLFSIFNDVTRPLGSGVMTLAREKNLDERLQTQASSALEQINHIMTKFKPLMKGSSPSSFDEILAKVRWHFTKQEIQALMITFSTVKHSLGLLSCLLALEGSLARFSQQSTANDNHDLLLSQM</sequence>
<reference evidence="1" key="1">
    <citation type="submission" date="2022-12" db="EMBL/GenBank/DDBJ databases">
        <authorList>
            <person name="Petersen C."/>
        </authorList>
    </citation>
    <scope>NUCLEOTIDE SEQUENCE</scope>
    <source>
        <strain evidence="1">IBT 21472</strain>
    </source>
</reference>
<comment type="caution">
    <text evidence="1">The sequence shown here is derived from an EMBL/GenBank/DDBJ whole genome shotgun (WGS) entry which is preliminary data.</text>
</comment>
<evidence type="ECO:0000313" key="2">
    <source>
        <dbReference type="Proteomes" id="UP001147746"/>
    </source>
</evidence>
<gene>
    <name evidence="1" type="ORF">N7476_009590</name>
</gene>
<evidence type="ECO:0000313" key="1">
    <source>
        <dbReference type="EMBL" id="KAJ5302791.1"/>
    </source>
</evidence>
<name>A0A9W9H3A2_9EURO</name>
<keyword evidence="2" id="KW-1185">Reference proteome</keyword>
<dbReference type="OrthoDB" id="4358066at2759"/>
<accession>A0A9W9H3A2</accession>